<accession>A0AAW9Q378</accession>
<dbReference type="GO" id="GO:0016740">
    <property type="term" value="F:transferase activity"/>
    <property type="evidence" value="ECO:0007669"/>
    <property type="project" value="TreeGrafter"/>
</dbReference>
<dbReference type="Pfam" id="PF00753">
    <property type="entry name" value="Lactamase_B"/>
    <property type="match status" value="1"/>
</dbReference>
<dbReference type="SMART" id="SM00849">
    <property type="entry name" value="Lactamase_B"/>
    <property type="match status" value="1"/>
</dbReference>
<dbReference type="RefSeq" id="WP_330484296.1">
    <property type="nucleotide sequence ID" value="NZ_JAZBJZ010000055.1"/>
</dbReference>
<sequence>MKQNRLLTAMLAFVVAFMAVLSFSFFAPPEKILAAPSTQNRIVSLYDAFGKRNFRLIKDWGYSSLIEYNGKRILFDGGNNADTFKKNVEALGLDLKTLDFAVLSHPHADHLSGFDYLVSVNPNVKIYLPEDVNTLGASRDFVFGGPDPTAASKLPPEERYFETGVDKAFLTPSGRFYQAKNVQYLSKNLEVAPGITLIATKSPYLGGFNGYPPNSPEKPALAGLPELSLALKTSKGEVVVSGCSHTGIEKIVQATKTALGRNVDTVVGGLHLFPYDKPYIEKLAVQLKNELGVRHIVPTHCTGHLAFGIFRKVFGKEYESGGLGTQITFSS</sequence>
<dbReference type="CDD" id="cd07713">
    <property type="entry name" value="DHPS-like_MBL-fold"/>
    <property type="match status" value="1"/>
</dbReference>
<dbReference type="Gene3D" id="3.60.15.10">
    <property type="entry name" value="Ribonuclease Z/Hydroxyacylglutathione hydrolase-like"/>
    <property type="match status" value="1"/>
</dbReference>
<protein>
    <submittedName>
        <fullName evidence="2">MBL fold metallo-hydrolase</fullName>
    </submittedName>
</protein>
<proteinExistence type="predicted"/>
<evidence type="ECO:0000313" key="3">
    <source>
        <dbReference type="Proteomes" id="UP001333818"/>
    </source>
</evidence>
<dbReference type="PANTHER" id="PTHR13754">
    <property type="entry name" value="METALLO-BETA-LACTAMASE SUPERFAMILY PROTEIN"/>
    <property type="match status" value="1"/>
</dbReference>
<dbReference type="Proteomes" id="UP001333818">
    <property type="component" value="Unassembled WGS sequence"/>
</dbReference>
<dbReference type="SUPFAM" id="SSF56281">
    <property type="entry name" value="Metallo-hydrolase/oxidoreductase"/>
    <property type="match status" value="1"/>
</dbReference>
<dbReference type="InterPro" id="IPR001279">
    <property type="entry name" value="Metallo-B-lactamas"/>
</dbReference>
<dbReference type="InterPro" id="IPR052926">
    <property type="entry name" value="Metallo-beta-lactamase_dom"/>
</dbReference>
<keyword evidence="3" id="KW-1185">Reference proteome</keyword>
<gene>
    <name evidence="2" type="ORF">V2H45_14075</name>
</gene>
<evidence type="ECO:0000259" key="1">
    <source>
        <dbReference type="SMART" id="SM00849"/>
    </source>
</evidence>
<evidence type="ECO:0000313" key="2">
    <source>
        <dbReference type="EMBL" id="MEE3717865.1"/>
    </source>
</evidence>
<dbReference type="InterPro" id="IPR041712">
    <property type="entry name" value="DHPS-like_MBL-fold"/>
</dbReference>
<reference evidence="2" key="1">
    <citation type="submission" date="2024-01" db="EMBL/GenBank/DDBJ databases">
        <title>Bank of Algae and Cyanobacteria of the Azores (BACA) strain genomes.</title>
        <authorList>
            <person name="Luz R."/>
            <person name="Cordeiro R."/>
            <person name="Fonseca A."/>
            <person name="Goncalves V."/>
        </authorList>
    </citation>
    <scope>NUCLEOTIDE SEQUENCE</scope>
    <source>
        <strain evidence="2">BACA0141</strain>
    </source>
</reference>
<feature type="domain" description="Metallo-beta-lactamase" evidence="1">
    <location>
        <begin position="60"/>
        <end position="300"/>
    </location>
</feature>
<comment type="caution">
    <text evidence="2">The sequence shown here is derived from an EMBL/GenBank/DDBJ whole genome shotgun (WGS) entry which is preliminary data.</text>
</comment>
<dbReference type="AlphaFoldDB" id="A0AAW9Q378"/>
<dbReference type="EMBL" id="JAZBJZ010000055">
    <property type="protein sequence ID" value="MEE3717865.1"/>
    <property type="molecule type" value="Genomic_DNA"/>
</dbReference>
<organism evidence="2 3">
    <name type="scientific">Tumidithrix elongata BACA0141</name>
    <dbReference type="NCBI Taxonomy" id="2716417"/>
    <lineage>
        <taxon>Bacteria</taxon>
        <taxon>Bacillati</taxon>
        <taxon>Cyanobacteriota</taxon>
        <taxon>Cyanophyceae</taxon>
        <taxon>Pseudanabaenales</taxon>
        <taxon>Pseudanabaenaceae</taxon>
        <taxon>Tumidithrix</taxon>
        <taxon>Tumidithrix elongata</taxon>
    </lineage>
</organism>
<name>A0AAW9Q378_9CYAN</name>
<dbReference type="PANTHER" id="PTHR13754:SF13">
    <property type="entry name" value="METALLO-BETA-LACTAMASE SUPERFAMILY PROTEIN (AFU_ORTHOLOGUE AFUA_3G07630)"/>
    <property type="match status" value="1"/>
</dbReference>
<dbReference type="InterPro" id="IPR036866">
    <property type="entry name" value="RibonucZ/Hydroxyglut_hydro"/>
</dbReference>